<evidence type="ECO:0000313" key="1">
    <source>
        <dbReference type="EMBL" id="UPK95717.1"/>
    </source>
</evidence>
<dbReference type="Proteomes" id="UP000830768">
    <property type="component" value="Chromosome 5"/>
</dbReference>
<protein>
    <submittedName>
        <fullName evidence="1">Uncharacterized protein</fullName>
    </submittedName>
</protein>
<organism evidence="1 2">
    <name type="scientific">Fusarium solani subsp. cucurbitae</name>
    <name type="common">Neocosmosporum cucurbitae</name>
    <dbReference type="NCBI Taxonomy" id="2747967"/>
    <lineage>
        <taxon>Eukaryota</taxon>
        <taxon>Fungi</taxon>
        <taxon>Dikarya</taxon>
        <taxon>Ascomycota</taxon>
        <taxon>Pezizomycotina</taxon>
        <taxon>Sordariomycetes</taxon>
        <taxon>Hypocreomycetidae</taxon>
        <taxon>Hypocreales</taxon>
        <taxon>Nectriaceae</taxon>
        <taxon>Fusarium</taxon>
        <taxon>Fusarium solani species complex</taxon>
    </lineage>
</organism>
<name>A0ACD3Z3D5_FUSSC</name>
<gene>
    <name evidence="1" type="ORF">LCI18_006652</name>
</gene>
<evidence type="ECO:0000313" key="2">
    <source>
        <dbReference type="Proteomes" id="UP000830768"/>
    </source>
</evidence>
<dbReference type="EMBL" id="CP090034">
    <property type="protein sequence ID" value="UPK95717.1"/>
    <property type="molecule type" value="Genomic_DNA"/>
</dbReference>
<reference evidence="1" key="1">
    <citation type="submission" date="2021-11" db="EMBL/GenBank/DDBJ databases">
        <title>Fusarium solani-melongenae Genome sequencing and assembly.</title>
        <authorList>
            <person name="Xie S."/>
            <person name="Huang L."/>
            <person name="Zhang X."/>
        </authorList>
    </citation>
    <scope>NUCLEOTIDE SEQUENCE</scope>
    <source>
        <strain evidence="1">CRI 24-3</strain>
    </source>
</reference>
<accession>A0ACD3Z3D5</accession>
<keyword evidence="2" id="KW-1185">Reference proteome</keyword>
<proteinExistence type="predicted"/>
<sequence length="497" mass="56293">MFTQSGGLAHLWAEFSTTTALSAGAAAFVLYAIGLVIYRVYLHPLAKYPGPFWAKITEWYALYFVFTGRDTKKRYEWSVKYGNILRVGPNELQFNDVTSVKEIYGQGSAMPEKDAEFYSAFSFTGIPNILSSATKVEHSRIRRLVSHAFSFQNVLNCESRVAAQVDKFLHIIDNSAQPVEAYDLIHHLFLDTISELSFDQVFGCLDGHMVEEALGPERVALLSTTKGKIPFIEWIPLQFVKEALAAQPRMIKFATDRVRDLLDRINNGKSHQSSLLERMIKENRNGESFTEQELVENAIIFIGAGAGTSHISLAYLLWHVDQDPAVRKRLEDEIRSAFPDPSVMPDFKTLSTLPYLDCVLSEVLRLRGPLASLAPRISPGKTISGEYISKGTKVSSLPYCTHRHAEVFPDPWKFDPSRWLEPTPEMKTMWRPFSLGPRNCIGLHLAKMQIFVAAAALYLKYDIRVDDSITEDMMDMEDRGILSPRGKELKVFFTKRF</sequence>